<name>A0A4Q9GYK1_9BURK</name>
<keyword evidence="3" id="KW-1185">Reference proteome</keyword>
<proteinExistence type="predicted"/>
<protein>
    <recommendedName>
        <fullName evidence="1">DUF6429 domain-containing protein</fullName>
    </recommendedName>
</protein>
<reference evidence="2 3" key="1">
    <citation type="submission" date="2019-02" db="EMBL/GenBank/DDBJ databases">
        <title>Aquabacterium sp. strain KMB7.</title>
        <authorList>
            <person name="Chen W.-M."/>
        </authorList>
    </citation>
    <scope>NUCLEOTIDE SEQUENCE [LARGE SCALE GENOMIC DNA]</scope>
    <source>
        <strain evidence="2 3">KMB7</strain>
    </source>
</reference>
<dbReference type="Proteomes" id="UP000292120">
    <property type="component" value="Unassembled WGS sequence"/>
</dbReference>
<sequence length="74" mass="8429">MTYSDQKVEDAVLALLGYFATKDGQTWKRYEFSVMESLHEKGLISDPRGRQESVFLTPAGLEISKNLVKQLFSE</sequence>
<dbReference type="OrthoDB" id="8912983at2"/>
<dbReference type="AlphaFoldDB" id="A0A4Q9GYK1"/>
<evidence type="ECO:0000259" key="1">
    <source>
        <dbReference type="Pfam" id="PF20008"/>
    </source>
</evidence>
<evidence type="ECO:0000313" key="3">
    <source>
        <dbReference type="Proteomes" id="UP000292120"/>
    </source>
</evidence>
<dbReference type="RefSeq" id="WP_130969354.1">
    <property type="nucleotide sequence ID" value="NZ_SIXI01000015.1"/>
</dbReference>
<gene>
    <name evidence="2" type="ORF">EYS42_16760</name>
</gene>
<evidence type="ECO:0000313" key="2">
    <source>
        <dbReference type="EMBL" id="TBO27471.1"/>
    </source>
</evidence>
<feature type="domain" description="DUF6429" evidence="1">
    <location>
        <begin position="5"/>
        <end position="73"/>
    </location>
</feature>
<accession>A0A4Q9GYK1</accession>
<comment type="caution">
    <text evidence="2">The sequence shown here is derived from an EMBL/GenBank/DDBJ whole genome shotgun (WGS) entry which is preliminary data.</text>
</comment>
<organism evidence="2 3">
    <name type="scientific">Aquabacterium lacunae</name>
    <dbReference type="NCBI Taxonomy" id="2528630"/>
    <lineage>
        <taxon>Bacteria</taxon>
        <taxon>Pseudomonadati</taxon>
        <taxon>Pseudomonadota</taxon>
        <taxon>Betaproteobacteria</taxon>
        <taxon>Burkholderiales</taxon>
        <taxon>Aquabacterium</taxon>
    </lineage>
</organism>
<dbReference type="InterPro" id="IPR045489">
    <property type="entry name" value="DUF6429"/>
</dbReference>
<dbReference type="EMBL" id="SIXI01000015">
    <property type="protein sequence ID" value="TBO27471.1"/>
    <property type="molecule type" value="Genomic_DNA"/>
</dbReference>
<dbReference type="Pfam" id="PF20008">
    <property type="entry name" value="DUF6429"/>
    <property type="match status" value="1"/>
</dbReference>